<evidence type="ECO:0000256" key="1">
    <source>
        <dbReference type="SAM" id="MobiDB-lite"/>
    </source>
</evidence>
<reference evidence="2" key="1">
    <citation type="submission" date="2023-03" db="EMBL/GenBank/DDBJ databases">
        <authorList>
            <person name="Steffen K."/>
            <person name="Cardenas P."/>
        </authorList>
    </citation>
    <scope>NUCLEOTIDE SEQUENCE</scope>
</reference>
<keyword evidence="3" id="KW-1185">Reference proteome</keyword>
<name>A0AA35S307_GEOBA</name>
<organism evidence="2 3">
    <name type="scientific">Geodia barretti</name>
    <name type="common">Barrett's horny sponge</name>
    <dbReference type="NCBI Taxonomy" id="519541"/>
    <lineage>
        <taxon>Eukaryota</taxon>
        <taxon>Metazoa</taxon>
        <taxon>Porifera</taxon>
        <taxon>Demospongiae</taxon>
        <taxon>Heteroscleromorpha</taxon>
        <taxon>Tetractinellida</taxon>
        <taxon>Astrophorina</taxon>
        <taxon>Geodiidae</taxon>
        <taxon>Geodia</taxon>
    </lineage>
</organism>
<evidence type="ECO:0000313" key="2">
    <source>
        <dbReference type="EMBL" id="CAI8022500.1"/>
    </source>
</evidence>
<gene>
    <name evidence="2" type="ORF">GBAR_LOCUS13204</name>
</gene>
<dbReference type="PANTHER" id="PTHR14918">
    <property type="entry name" value="KICSTOR COMPLEX PROTEIN SZT2"/>
    <property type="match status" value="1"/>
</dbReference>
<protein>
    <submittedName>
        <fullName evidence="2">KICSTOR complex protein SZT2</fullName>
    </submittedName>
</protein>
<comment type="caution">
    <text evidence="2">The sequence shown here is derived from an EMBL/GenBank/DDBJ whole genome shotgun (WGS) entry which is preliminary data.</text>
</comment>
<feature type="compositionally biased region" description="Basic and acidic residues" evidence="1">
    <location>
        <begin position="248"/>
        <end position="257"/>
    </location>
</feature>
<feature type="region of interest" description="Disordered" evidence="1">
    <location>
        <begin position="1"/>
        <end position="58"/>
    </location>
</feature>
<feature type="region of interest" description="Disordered" evidence="1">
    <location>
        <begin position="235"/>
        <end position="257"/>
    </location>
</feature>
<evidence type="ECO:0000313" key="3">
    <source>
        <dbReference type="Proteomes" id="UP001174909"/>
    </source>
</evidence>
<dbReference type="Proteomes" id="UP001174909">
    <property type="component" value="Unassembled WGS sequence"/>
</dbReference>
<accession>A0AA35S307</accession>
<feature type="compositionally biased region" description="Basic and acidic residues" evidence="1">
    <location>
        <begin position="16"/>
        <end position="27"/>
    </location>
</feature>
<dbReference type="EMBL" id="CASHTH010001959">
    <property type="protein sequence ID" value="CAI8022500.1"/>
    <property type="molecule type" value="Genomic_DNA"/>
</dbReference>
<dbReference type="AlphaFoldDB" id="A0AA35S307"/>
<proteinExistence type="predicted"/>
<dbReference type="InterPro" id="IPR033228">
    <property type="entry name" value="SZT2"/>
</dbReference>
<feature type="region of interest" description="Disordered" evidence="1">
    <location>
        <begin position="777"/>
        <end position="802"/>
    </location>
</feature>
<dbReference type="PANTHER" id="PTHR14918:SF3">
    <property type="entry name" value="KICSTOR COMPLEX PROTEIN SZT2"/>
    <property type="match status" value="1"/>
</dbReference>
<feature type="region of interest" description="Disordered" evidence="1">
    <location>
        <begin position="321"/>
        <end position="340"/>
    </location>
</feature>
<dbReference type="GO" id="GO:0005777">
    <property type="term" value="C:peroxisome"/>
    <property type="evidence" value="ECO:0007669"/>
    <property type="project" value="InterPro"/>
</dbReference>
<sequence>AGEADPQDHLQTGRRGARDHLRTVREEPETETDSVRRPVSPAAGCHALPTAANPRSSSLSTLALKPKYASQETHIRFQVPQSLQNMCLSAGLPAELHQDLLFLYIRPHTQGRGMAVFSVSLADSSGRLVPPQPSEVSPREGGWNPANLDLTLSVCAQGTEAVLEDDQESPDRDEGYQLKIDIWEKGNVGITDLSAKLHLCLKQALCDHILELYFLPQPIARIDEMLQFEDSPSATSPFVVLEPSPPEPSRRESLDSPRRTLFEKGEVRVPSALGFFPQRSHESGGVLSPDTPVQGEPHRSRCDTVSVAAAMDDVFHSLDTSGKDDTTFDPPSEVASSTAGLEAASSTAGLTWQEKELNRRETEAIDAYQREAHHGRQGVLENTYSSLIPQHFAETRRLSSRSVAHYSFPLLGSYSSEVFLNETLSFCSVLCPDLSLSVFRLGSNGVYAHHTPQKTSRIRSAVEVEETKFVAVGRNLRQWDEARSPDVVEIRLTQPWIDAQTKQSLQMFHPLDSKKISKTVDYPLTSLAKDRPCFIPRQRLLLLSLSHKMAELWLYNLSEELVTQMRNRLDGLNKWQQTRVGFLHHLLAQKMGLFQHTRAQDLREWTTLAAKHCSSLQDTVILYRNPAPVSTASSQRQQRPQPIPALESLYQEAVPTGHTPHTMDPVYNHGHQVRESHAHFRKTYESRDLLGKVFTSWPNQSGAGAVPVEASLIRQLKRLARLLHFCSSRLSLRPPPAPPGHTPMPARTAWFDGIRNEALSQYIQYLKTLNFEEITERASPQLQPRRGGGGSHTPTRLPQPSPPVSALPHKFYKCMQRSWTHGIILVELTFVEERFDVKLLTLESSRLNGQKSLNPEAHSLFSSECARYKDLIHLHSFMHDFHLGVVLGMVSGEREIPEWLDLKAFLEQFTRENKHPLTFNRHRLERGQIKVPLPSVKPTQLYHHILAHSDVFDMHTLELGPAGGTSTGSSSTSSICLHIDVSPQSLGPTTSPQLSKLLQDAHESYSIHVVAMCEDANPHCLVLAFYLLLVNLRDKFPRLTRDHHSSSIILAPLSSQYNILPSPDELAQQSSETELHLSVRKRRMKLGLDPHQRSVSSQLVVDGALIAEHMRSLQGHFEGVVKNALHHMKRDELWKRMLYGGHKTDPSKPAMMQASFEQLRCDEFRDLLRLVTVCPLEKLDPQLSALRRQTKKWFRRLMSAMKIRFSESVRVYKTESENYFFTVRHTTILFLSLHESPAP</sequence>
<feature type="region of interest" description="Disordered" evidence="1">
    <location>
        <begin position="279"/>
        <end position="299"/>
    </location>
</feature>
<feature type="non-terminal residue" evidence="2">
    <location>
        <position position="1"/>
    </location>
</feature>